<keyword evidence="1" id="KW-0808">Transferase</keyword>
<dbReference type="PANTHER" id="PTHR43289:SF6">
    <property type="entry name" value="SERINE_THREONINE-PROTEIN KINASE NEKL-3"/>
    <property type="match status" value="1"/>
</dbReference>
<dbReference type="Pfam" id="PF00069">
    <property type="entry name" value="Pkinase"/>
    <property type="match status" value="1"/>
</dbReference>
<sequence>MSTEHKDEESIFYAGLKLKSQAERNAYIKAACGNNINLLNRVESLLKAHDADDSFLEAPALGPDVTAEESPSIEGPGTKIGRYELLELIGEGGMGLVYLAEQQEPLRRRVALKIVKLGMDTKQVIARFEAERQALALLDHPNIAHVFDAGTTKAGRPYFVMEYVEGVSITKYCDEQKLNIEERLELFKQVCEGVQHAHQKGIIHRDIKPSNILISNHGDKA</sequence>
<protein>
    <recommendedName>
        <fullName evidence="5">Protein kinase domain-containing protein</fullName>
    </recommendedName>
</protein>
<feature type="non-terminal residue" evidence="6">
    <location>
        <position position="221"/>
    </location>
</feature>
<keyword evidence="3" id="KW-0418">Kinase</keyword>
<gene>
    <name evidence="6" type="ORF">S01H1_20452</name>
</gene>
<dbReference type="InterPro" id="IPR017441">
    <property type="entry name" value="Protein_kinase_ATP_BS"/>
</dbReference>
<reference evidence="6" key="1">
    <citation type="journal article" date="2014" name="Front. Microbiol.">
        <title>High frequency of phylogenetically diverse reductive dehalogenase-homologous genes in deep subseafloor sedimentary metagenomes.</title>
        <authorList>
            <person name="Kawai M."/>
            <person name="Futagami T."/>
            <person name="Toyoda A."/>
            <person name="Takaki Y."/>
            <person name="Nishi S."/>
            <person name="Hori S."/>
            <person name="Arai W."/>
            <person name="Tsubouchi T."/>
            <person name="Morono Y."/>
            <person name="Uchiyama I."/>
            <person name="Ito T."/>
            <person name="Fujiyama A."/>
            <person name="Inagaki F."/>
            <person name="Takami H."/>
        </authorList>
    </citation>
    <scope>NUCLEOTIDE SEQUENCE</scope>
    <source>
        <strain evidence="6">Expedition CK06-06</strain>
    </source>
</reference>
<dbReference type="InterPro" id="IPR000719">
    <property type="entry name" value="Prot_kinase_dom"/>
</dbReference>
<dbReference type="GO" id="GO:0005524">
    <property type="term" value="F:ATP binding"/>
    <property type="evidence" value="ECO:0007669"/>
    <property type="project" value="UniProtKB-KW"/>
</dbReference>
<evidence type="ECO:0000256" key="1">
    <source>
        <dbReference type="ARBA" id="ARBA00022679"/>
    </source>
</evidence>
<keyword evidence="2" id="KW-0547">Nucleotide-binding</keyword>
<organism evidence="6">
    <name type="scientific">marine sediment metagenome</name>
    <dbReference type="NCBI Taxonomy" id="412755"/>
    <lineage>
        <taxon>unclassified sequences</taxon>
        <taxon>metagenomes</taxon>
        <taxon>ecological metagenomes</taxon>
    </lineage>
</organism>
<evidence type="ECO:0000313" key="6">
    <source>
        <dbReference type="EMBL" id="GAF99428.1"/>
    </source>
</evidence>
<name>X0U0U7_9ZZZZ</name>
<comment type="caution">
    <text evidence="6">The sequence shown here is derived from an EMBL/GenBank/DDBJ whole genome shotgun (WGS) entry which is preliminary data.</text>
</comment>
<evidence type="ECO:0000256" key="3">
    <source>
        <dbReference type="ARBA" id="ARBA00022777"/>
    </source>
</evidence>
<dbReference type="SMART" id="SM00220">
    <property type="entry name" value="S_TKc"/>
    <property type="match status" value="1"/>
</dbReference>
<dbReference type="CDD" id="cd14014">
    <property type="entry name" value="STKc_PknB_like"/>
    <property type="match status" value="1"/>
</dbReference>
<dbReference type="GO" id="GO:0004674">
    <property type="term" value="F:protein serine/threonine kinase activity"/>
    <property type="evidence" value="ECO:0007669"/>
    <property type="project" value="TreeGrafter"/>
</dbReference>
<dbReference type="Gene3D" id="3.30.200.20">
    <property type="entry name" value="Phosphorylase Kinase, domain 1"/>
    <property type="match status" value="1"/>
</dbReference>
<dbReference type="InterPro" id="IPR008271">
    <property type="entry name" value="Ser/Thr_kinase_AS"/>
</dbReference>
<accession>X0U0U7</accession>
<dbReference type="PROSITE" id="PS00108">
    <property type="entry name" value="PROTEIN_KINASE_ST"/>
    <property type="match status" value="1"/>
</dbReference>
<dbReference type="Gene3D" id="1.10.510.10">
    <property type="entry name" value="Transferase(Phosphotransferase) domain 1"/>
    <property type="match status" value="1"/>
</dbReference>
<proteinExistence type="predicted"/>
<dbReference type="PROSITE" id="PS50011">
    <property type="entry name" value="PROTEIN_KINASE_DOM"/>
    <property type="match status" value="1"/>
</dbReference>
<feature type="domain" description="Protein kinase" evidence="5">
    <location>
        <begin position="83"/>
        <end position="221"/>
    </location>
</feature>
<dbReference type="EMBL" id="BARS01011193">
    <property type="protein sequence ID" value="GAF99428.1"/>
    <property type="molecule type" value="Genomic_DNA"/>
</dbReference>
<dbReference type="SUPFAM" id="SSF56112">
    <property type="entry name" value="Protein kinase-like (PK-like)"/>
    <property type="match status" value="1"/>
</dbReference>
<dbReference type="PROSITE" id="PS00107">
    <property type="entry name" value="PROTEIN_KINASE_ATP"/>
    <property type="match status" value="1"/>
</dbReference>
<dbReference type="InterPro" id="IPR011009">
    <property type="entry name" value="Kinase-like_dom_sf"/>
</dbReference>
<evidence type="ECO:0000256" key="2">
    <source>
        <dbReference type="ARBA" id="ARBA00022741"/>
    </source>
</evidence>
<keyword evidence="4" id="KW-0067">ATP-binding</keyword>
<dbReference type="PANTHER" id="PTHR43289">
    <property type="entry name" value="MITOGEN-ACTIVATED PROTEIN KINASE KINASE KINASE 20-RELATED"/>
    <property type="match status" value="1"/>
</dbReference>
<dbReference type="AlphaFoldDB" id="X0U0U7"/>
<evidence type="ECO:0000256" key="4">
    <source>
        <dbReference type="ARBA" id="ARBA00022840"/>
    </source>
</evidence>
<evidence type="ECO:0000259" key="5">
    <source>
        <dbReference type="PROSITE" id="PS50011"/>
    </source>
</evidence>